<evidence type="ECO:0000313" key="2">
    <source>
        <dbReference type="Proteomes" id="UP001432180"/>
    </source>
</evidence>
<keyword evidence="2" id="KW-1185">Reference proteome</keyword>
<keyword evidence="1" id="KW-0489">Methyltransferase</keyword>
<evidence type="ECO:0000313" key="1">
    <source>
        <dbReference type="EMBL" id="WPL18691.1"/>
    </source>
</evidence>
<organism evidence="1 2">
    <name type="scientific">Thiorhodovibrio winogradskyi</name>
    <dbReference type="NCBI Taxonomy" id="77007"/>
    <lineage>
        <taxon>Bacteria</taxon>
        <taxon>Pseudomonadati</taxon>
        <taxon>Pseudomonadota</taxon>
        <taxon>Gammaproteobacteria</taxon>
        <taxon>Chromatiales</taxon>
        <taxon>Chromatiaceae</taxon>
        <taxon>Thiorhodovibrio</taxon>
    </lineage>
</organism>
<dbReference type="GO" id="GO:0032259">
    <property type="term" value="P:methylation"/>
    <property type="evidence" value="ECO:0007669"/>
    <property type="project" value="UniProtKB-KW"/>
</dbReference>
<proteinExistence type="predicted"/>
<dbReference type="GO" id="GO:0008168">
    <property type="term" value="F:methyltransferase activity"/>
    <property type="evidence" value="ECO:0007669"/>
    <property type="project" value="UniProtKB-KW"/>
</dbReference>
<reference evidence="1 2" key="1">
    <citation type="journal article" date="2023" name="Microorganisms">
        <title>Thiorhodovibrio frisius and Trv. litoralis spp. nov., Two Novel Members from a Clade of Fastidious Purple Sulfur Bacteria That Exhibit Unique Red-Shifted Light-Harvesting Capabilities.</title>
        <authorList>
            <person name="Methner A."/>
            <person name="Kuzyk S.B."/>
            <person name="Petersen J."/>
            <person name="Bauer S."/>
            <person name="Brinkmann H."/>
            <person name="Sichau K."/>
            <person name="Wanner G."/>
            <person name="Wolf J."/>
            <person name="Neumann-Schaal M."/>
            <person name="Henke P."/>
            <person name="Tank M."/>
            <person name="Sproer C."/>
            <person name="Bunk B."/>
            <person name="Overmann J."/>
        </authorList>
    </citation>
    <scope>NUCLEOTIDE SEQUENCE [LARGE SCALE GENOMIC DNA]</scope>
    <source>
        <strain evidence="1 2">DSM 6702</strain>
    </source>
</reference>
<dbReference type="RefSeq" id="WP_328984439.1">
    <property type="nucleotide sequence ID" value="NZ_CP121472.1"/>
</dbReference>
<accession>A0ABZ0SEZ9</accession>
<dbReference type="Proteomes" id="UP001432180">
    <property type="component" value="Chromosome"/>
</dbReference>
<name>A0ABZ0SEZ9_9GAMM</name>
<dbReference type="EMBL" id="CP121472">
    <property type="protein sequence ID" value="WPL18691.1"/>
    <property type="molecule type" value="Genomic_DNA"/>
</dbReference>
<dbReference type="InterPro" id="IPR029063">
    <property type="entry name" value="SAM-dependent_MTases_sf"/>
</dbReference>
<keyword evidence="1" id="KW-0808">Transferase</keyword>
<dbReference type="SUPFAM" id="SSF53335">
    <property type="entry name" value="S-adenosyl-L-methionine-dependent methyltransferases"/>
    <property type="match status" value="1"/>
</dbReference>
<protein>
    <submittedName>
        <fullName evidence="1">Methyltransferase, FkbM family</fullName>
    </submittedName>
</protein>
<sequence length="291" mass="32084">MVPPIFAEFKRKNSVSDGQSVYDFLGGAVDSSYKRGWRKNVSPIGTLVKPGYPAPSEWTVDWIACLLAARLAGDRFSVIELGAGYGQWMVASIMAYKTLHPDRPCHGMALEAEATHYEWLRQHVKKNLGGYQDVRTDLMQAAAGYDGAARFPVIKEPDRDYGASYQAAAGMSLMTEVDCFSMKTIDELFAEPVIDVLHVDIQGAEADLIANPGFKGCLSKTRFALFGTHRSDELHKRVRVALEHAGLRILIEWPRNGITSTPFGEIKTYDGAIFGLNPKFENACNALVFGS</sequence>
<gene>
    <name evidence="1" type="ORF">Thiowin_03778</name>
</gene>
<dbReference type="Gene3D" id="3.40.50.150">
    <property type="entry name" value="Vaccinia Virus protein VP39"/>
    <property type="match status" value="1"/>
</dbReference>